<dbReference type="Proteomes" id="UP000464524">
    <property type="component" value="Chromosome"/>
</dbReference>
<evidence type="ECO:0000256" key="5">
    <source>
        <dbReference type="ARBA" id="ARBA00022692"/>
    </source>
</evidence>
<dbReference type="Gene3D" id="2.40.170.20">
    <property type="entry name" value="TonB-dependent receptor, beta-barrel domain"/>
    <property type="match status" value="1"/>
</dbReference>
<comment type="similarity">
    <text evidence="2 10 11">Belongs to the TonB-dependent receptor family.</text>
</comment>
<evidence type="ECO:0000256" key="8">
    <source>
        <dbReference type="ARBA" id="ARBA00023170"/>
    </source>
</evidence>
<dbReference type="InterPro" id="IPR039426">
    <property type="entry name" value="TonB-dep_rcpt-like"/>
</dbReference>
<accession>A0A857JP13</accession>
<keyword evidence="5 10" id="KW-0812">Transmembrane</keyword>
<evidence type="ECO:0000259" key="13">
    <source>
        <dbReference type="Pfam" id="PF00593"/>
    </source>
</evidence>
<dbReference type="KEGG" id="pmes:FX988_03128"/>
<feature type="domain" description="TonB-dependent receptor-like beta-barrel" evidence="13">
    <location>
        <begin position="236"/>
        <end position="676"/>
    </location>
</feature>
<dbReference type="PANTHER" id="PTHR32552">
    <property type="entry name" value="FERRICHROME IRON RECEPTOR-RELATED"/>
    <property type="match status" value="1"/>
</dbReference>
<evidence type="ECO:0000313" key="16">
    <source>
        <dbReference type="Proteomes" id="UP000464524"/>
    </source>
</evidence>
<dbReference type="CDD" id="cd01347">
    <property type="entry name" value="ligand_gated_channel"/>
    <property type="match status" value="1"/>
</dbReference>
<dbReference type="Pfam" id="PF07715">
    <property type="entry name" value="Plug"/>
    <property type="match status" value="1"/>
</dbReference>
<evidence type="ECO:0000256" key="12">
    <source>
        <dbReference type="SAM" id="SignalP"/>
    </source>
</evidence>
<evidence type="ECO:0000256" key="7">
    <source>
        <dbReference type="ARBA" id="ARBA00023136"/>
    </source>
</evidence>
<protein>
    <submittedName>
        <fullName evidence="15">Ferrichrome outer membrane transporter/phage receptor</fullName>
    </submittedName>
</protein>
<dbReference type="SUPFAM" id="SSF56935">
    <property type="entry name" value="Porins"/>
    <property type="match status" value="1"/>
</dbReference>
<evidence type="ECO:0000256" key="1">
    <source>
        <dbReference type="ARBA" id="ARBA00004571"/>
    </source>
</evidence>
<dbReference type="Gene3D" id="2.170.130.10">
    <property type="entry name" value="TonB-dependent receptor, plug domain"/>
    <property type="match status" value="1"/>
</dbReference>
<dbReference type="InterPro" id="IPR010105">
    <property type="entry name" value="TonB_sidphr_rcpt"/>
</dbReference>
<evidence type="ECO:0000256" key="3">
    <source>
        <dbReference type="ARBA" id="ARBA00022448"/>
    </source>
</evidence>
<evidence type="ECO:0000256" key="10">
    <source>
        <dbReference type="PROSITE-ProRule" id="PRU01360"/>
    </source>
</evidence>
<dbReference type="RefSeq" id="WP_160181032.1">
    <property type="nucleotide sequence ID" value="NZ_CP047656.1"/>
</dbReference>
<sequence>MNSGTQGLKLTYLSACLASVLIHHSVAADEQNASQSVAQDKAIETLSIVGSRQAYQGNFSPLETPQSELKINSEALANAGAIDLNQALDLSASVARQNNFGGLWNSFALRGFVGDENLPSNYLVNGFNAGRGFGGSRDLSGIESVEVLKGPRAALFGRGEPGGTVNLVTKRPTFDTQGEIKLSAGSYDTYRADVDYTTPLTDDVAVRLVGFYEDAGSFRDTVKSQKEGFSPSIAWEISEQSTLVYELEYAHQEVPFDRGVIAIDNKLGVVPQSRFLGEPADGPIETDTLGHQVEFHHDFDDNWSVLLGANYRDTSLEGFATETGFAGVVDDEINRFRRYREYDAEYQVFRAELSGNLTLAGLEHRLIIGLDSDKFENDQFALRDRTTEQYINVFNPVYSDAGELANDFSTQIDRLETQESLGVFIQDQISLTDKLDVRIGARFDDYQQTLNNRSSDSRSKQEETRVSPQFGIVYEASDSLSVYATYGENFRPLSGTDSNGDGFEPNQSTSAEAGIKFTLNDGALFGTVAVFKVEQENLLVVDDPTTFTFAAIGEAESQGVEIDINGEIADGLTLWASYAYVDAKTKNAFFDGNFGYTIEAGTDLLNVPEQQLSLQLVQLLELDGKALEIGGGLVYVDKRNGYFGTDFTLPSYTTARAFVAYDITESIALRAEVDNLFDRDYYTNSFADVWVQPGTPRSFRVSASYQF</sequence>
<dbReference type="InterPro" id="IPR000531">
    <property type="entry name" value="Beta-barrel_TonB"/>
</dbReference>
<dbReference type="GO" id="GO:0009279">
    <property type="term" value="C:cell outer membrane"/>
    <property type="evidence" value="ECO:0007669"/>
    <property type="project" value="UniProtKB-SubCell"/>
</dbReference>
<evidence type="ECO:0000256" key="6">
    <source>
        <dbReference type="ARBA" id="ARBA00023077"/>
    </source>
</evidence>
<reference evidence="15 16" key="1">
    <citation type="submission" date="2019-12" db="EMBL/GenBank/DDBJ databases">
        <title>Genome sequencing and assembly of endphytes of Porphyra tenera.</title>
        <authorList>
            <person name="Park J.M."/>
            <person name="Shin R."/>
            <person name="Jo S.H."/>
        </authorList>
    </citation>
    <scope>NUCLEOTIDE SEQUENCE [LARGE SCALE GENOMIC DNA]</scope>
    <source>
        <strain evidence="15 16">GPM4</strain>
    </source>
</reference>
<gene>
    <name evidence="15" type="ORF">FX988_03128</name>
</gene>
<dbReference type="Pfam" id="PF00593">
    <property type="entry name" value="TonB_dep_Rec_b-barrel"/>
    <property type="match status" value="1"/>
</dbReference>
<keyword evidence="8 15" id="KW-0675">Receptor</keyword>
<dbReference type="AlphaFoldDB" id="A0A857JP13"/>
<keyword evidence="12" id="KW-0732">Signal</keyword>
<dbReference type="InterPro" id="IPR037066">
    <property type="entry name" value="Plug_dom_sf"/>
</dbReference>
<organism evidence="15 16">
    <name type="scientific">Paraglaciecola mesophila</name>
    <dbReference type="NCBI Taxonomy" id="197222"/>
    <lineage>
        <taxon>Bacteria</taxon>
        <taxon>Pseudomonadati</taxon>
        <taxon>Pseudomonadota</taxon>
        <taxon>Gammaproteobacteria</taxon>
        <taxon>Alteromonadales</taxon>
        <taxon>Alteromonadaceae</taxon>
        <taxon>Paraglaciecola</taxon>
    </lineage>
</organism>
<keyword evidence="7 10" id="KW-0472">Membrane</keyword>
<evidence type="ECO:0000256" key="2">
    <source>
        <dbReference type="ARBA" id="ARBA00009810"/>
    </source>
</evidence>
<dbReference type="InterPro" id="IPR036942">
    <property type="entry name" value="Beta-barrel_TonB_sf"/>
</dbReference>
<dbReference type="EMBL" id="CP047656">
    <property type="protein sequence ID" value="QHJ12870.1"/>
    <property type="molecule type" value="Genomic_DNA"/>
</dbReference>
<evidence type="ECO:0000256" key="9">
    <source>
        <dbReference type="ARBA" id="ARBA00023237"/>
    </source>
</evidence>
<feature type="domain" description="TonB-dependent receptor plug" evidence="14">
    <location>
        <begin position="62"/>
        <end position="164"/>
    </location>
</feature>
<evidence type="ECO:0000259" key="14">
    <source>
        <dbReference type="Pfam" id="PF07715"/>
    </source>
</evidence>
<keyword evidence="16" id="KW-1185">Reference proteome</keyword>
<keyword evidence="3 10" id="KW-0813">Transport</keyword>
<evidence type="ECO:0000313" key="15">
    <source>
        <dbReference type="EMBL" id="QHJ12870.1"/>
    </source>
</evidence>
<keyword evidence="4 10" id="KW-1134">Transmembrane beta strand</keyword>
<dbReference type="NCBIfam" id="TIGR01783">
    <property type="entry name" value="TonB-siderophor"/>
    <property type="match status" value="1"/>
</dbReference>
<comment type="subcellular location">
    <subcellularLocation>
        <location evidence="1 10">Cell outer membrane</location>
        <topology evidence="1 10">Multi-pass membrane protein</topology>
    </subcellularLocation>
</comment>
<dbReference type="FunFam" id="2.40.170.20:FF:000005">
    <property type="entry name" value="TonB-dependent siderophore receptor"/>
    <property type="match status" value="1"/>
</dbReference>
<keyword evidence="6 11" id="KW-0798">TonB box</keyword>
<dbReference type="PANTHER" id="PTHR32552:SF90">
    <property type="entry name" value="METAL-PSEUDOPALINE RECEPTOR CNTO"/>
    <property type="match status" value="1"/>
</dbReference>
<name>A0A857JP13_9ALTE</name>
<evidence type="ECO:0000256" key="11">
    <source>
        <dbReference type="RuleBase" id="RU003357"/>
    </source>
</evidence>
<dbReference type="PROSITE" id="PS52016">
    <property type="entry name" value="TONB_DEPENDENT_REC_3"/>
    <property type="match status" value="1"/>
</dbReference>
<feature type="chain" id="PRO_5032799357" evidence="12">
    <location>
        <begin position="29"/>
        <end position="707"/>
    </location>
</feature>
<feature type="signal peptide" evidence="12">
    <location>
        <begin position="1"/>
        <end position="28"/>
    </location>
</feature>
<dbReference type="GO" id="GO:0015891">
    <property type="term" value="P:siderophore transport"/>
    <property type="evidence" value="ECO:0007669"/>
    <property type="project" value="InterPro"/>
</dbReference>
<proteinExistence type="inferred from homology"/>
<dbReference type="GO" id="GO:0015344">
    <property type="term" value="F:siderophore uptake transmembrane transporter activity"/>
    <property type="evidence" value="ECO:0007669"/>
    <property type="project" value="TreeGrafter"/>
</dbReference>
<dbReference type="GO" id="GO:0038023">
    <property type="term" value="F:signaling receptor activity"/>
    <property type="evidence" value="ECO:0007669"/>
    <property type="project" value="InterPro"/>
</dbReference>
<dbReference type="InterPro" id="IPR012910">
    <property type="entry name" value="Plug_dom"/>
</dbReference>
<dbReference type="OrthoDB" id="127311at2"/>
<evidence type="ECO:0000256" key="4">
    <source>
        <dbReference type="ARBA" id="ARBA00022452"/>
    </source>
</evidence>
<keyword evidence="9 10" id="KW-0998">Cell outer membrane</keyword>